<keyword evidence="1" id="KW-1133">Transmembrane helix</keyword>
<evidence type="ECO:0000313" key="3">
    <source>
        <dbReference type="Proteomes" id="UP000265520"/>
    </source>
</evidence>
<comment type="caution">
    <text evidence="2">The sequence shown here is derived from an EMBL/GenBank/DDBJ whole genome shotgun (WGS) entry which is preliminary data.</text>
</comment>
<name>A0A392W7W2_9FABA</name>
<protein>
    <submittedName>
        <fullName evidence="2">Uncharacterized protein</fullName>
    </submittedName>
</protein>
<evidence type="ECO:0000313" key="2">
    <source>
        <dbReference type="EMBL" id="MCI94985.1"/>
    </source>
</evidence>
<feature type="transmembrane region" description="Helical" evidence="1">
    <location>
        <begin position="12"/>
        <end position="30"/>
    </location>
</feature>
<proteinExistence type="predicted"/>
<dbReference type="PROSITE" id="PS51257">
    <property type="entry name" value="PROKAR_LIPOPROTEIN"/>
    <property type="match status" value="1"/>
</dbReference>
<dbReference type="AlphaFoldDB" id="A0A392W7W2"/>
<accession>A0A392W7W2</accession>
<sequence>MVIKSITGSIQVLDLVVVDAMFTAAFPAMLGCSKVSWMKDCVTPLGRVLASRARTSALVFCSLGM</sequence>
<evidence type="ECO:0000256" key="1">
    <source>
        <dbReference type="SAM" id="Phobius"/>
    </source>
</evidence>
<keyword evidence="3" id="KW-1185">Reference proteome</keyword>
<dbReference type="Proteomes" id="UP000265520">
    <property type="component" value="Unassembled WGS sequence"/>
</dbReference>
<organism evidence="2 3">
    <name type="scientific">Trifolium medium</name>
    <dbReference type="NCBI Taxonomy" id="97028"/>
    <lineage>
        <taxon>Eukaryota</taxon>
        <taxon>Viridiplantae</taxon>
        <taxon>Streptophyta</taxon>
        <taxon>Embryophyta</taxon>
        <taxon>Tracheophyta</taxon>
        <taxon>Spermatophyta</taxon>
        <taxon>Magnoliopsida</taxon>
        <taxon>eudicotyledons</taxon>
        <taxon>Gunneridae</taxon>
        <taxon>Pentapetalae</taxon>
        <taxon>rosids</taxon>
        <taxon>fabids</taxon>
        <taxon>Fabales</taxon>
        <taxon>Fabaceae</taxon>
        <taxon>Papilionoideae</taxon>
        <taxon>50 kb inversion clade</taxon>
        <taxon>NPAAA clade</taxon>
        <taxon>Hologalegina</taxon>
        <taxon>IRL clade</taxon>
        <taxon>Trifolieae</taxon>
        <taxon>Trifolium</taxon>
    </lineage>
</organism>
<keyword evidence="1" id="KW-0472">Membrane</keyword>
<keyword evidence="1" id="KW-0812">Transmembrane</keyword>
<reference evidence="2 3" key="1">
    <citation type="journal article" date="2018" name="Front. Plant Sci.">
        <title>Red Clover (Trifolium pratense) and Zigzag Clover (T. medium) - A Picture of Genomic Similarities and Differences.</title>
        <authorList>
            <person name="Dluhosova J."/>
            <person name="Istvanek J."/>
            <person name="Nedelnik J."/>
            <person name="Repkova J."/>
        </authorList>
    </citation>
    <scope>NUCLEOTIDE SEQUENCE [LARGE SCALE GENOMIC DNA]</scope>
    <source>
        <strain evidence="3">cv. 10/8</strain>
        <tissue evidence="2">Leaf</tissue>
    </source>
</reference>
<dbReference type="EMBL" id="LXQA011372207">
    <property type="protein sequence ID" value="MCI94985.1"/>
    <property type="molecule type" value="Genomic_DNA"/>
</dbReference>